<dbReference type="PROSITE" id="PS50109">
    <property type="entry name" value="HIS_KIN"/>
    <property type="match status" value="1"/>
</dbReference>
<dbReference type="Gene3D" id="1.10.287.130">
    <property type="match status" value="1"/>
</dbReference>
<dbReference type="InterPro" id="IPR003661">
    <property type="entry name" value="HisK_dim/P_dom"/>
</dbReference>
<dbReference type="InterPro" id="IPR000014">
    <property type="entry name" value="PAS"/>
</dbReference>
<dbReference type="PANTHER" id="PTHR45339:SF5">
    <property type="entry name" value="HISTIDINE KINASE"/>
    <property type="match status" value="1"/>
</dbReference>
<evidence type="ECO:0000259" key="4">
    <source>
        <dbReference type="PROSITE" id="PS50112"/>
    </source>
</evidence>
<evidence type="ECO:0000256" key="2">
    <source>
        <dbReference type="SAM" id="MobiDB-lite"/>
    </source>
</evidence>
<dbReference type="Proteomes" id="UP000316609">
    <property type="component" value="Unassembled WGS sequence"/>
</dbReference>
<name>A0A538TTQ8_UNCEI</name>
<feature type="domain" description="Histidine kinase" evidence="3">
    <location>
        <begin position="185"/>
        <end position="331"/>
    </location>
</feature>
<feature type="region of interest" description="Disordered" evidence="2">
    <location>
        <begin position="122"/>
        <end position="159"/>
    </location>
</feature>
<organism evidence="5 6">
    <name type="scientific">Eiseniibacteriota bacterium</name>
    <dbReference type="NCBI Taxonomy" id="2212470"/>
    <lineage>
        <taxon>Bacteria</taxon>
        <taxon>Candidatus Eiseniibacteriota</taxon>
    </lineage>
</organism>
<dbReference type="InterPro" id="IPR005467">
    <property type="entry name" value="His_kinase_dom"/>
</dbReference>
<proteinExistence type="predicted"/>
<comment type="caution">
    <text evidence="5">The sequence shown here is derived from an EMBL/GenBank/DDBJ whole genome shotgun (WGS) entry which is preliminary data.</text>
</comment>
<feature type="domain" description="PAS" evidence="4">
    <location>
        <begin position="15"/>
        <end position="77"/>
    </location>
</feature>
<dbReference type="GO" id="GO:0006355">
    <property type="term" value="P:regulation of DNA-templated transcription"/>
    <property type="evidence" value="ECO:0007669"/>
    <property type="project" value="InterPro"/>
</dbReference>
<dbReference type="Pfam" id="PF00989">
    <property type="entry name" value="PAS"/>
    <property type="match status" value="1"/>
</dbReference>
<reference evidence="5 6" key="1">
    <citation type="journal article" date="2019" name="Nat. Microbiol.">
        <title>Mediterranean grassland soil C-N compound turnover is dependent on rainfall and depth, and is mediated by genomically divergent microorganisms.</title>
        <authorList>
            <person name="Diamond S."/>
            <person name="Andeer P.F."/>
            <person name="Li Z."/>
            <person name="Crits-Christoph A."/>
            <person name="Burstein D."/>
            <person name="Anantharaman K."/>
            <person name="Lane K.R."/>
            <person name="Thomas B.C."/>
            <person name="Pan C."/>
            <person name="Northen T.R."/>
            <person name="Banfield J.F."/>
        </authorList>
    </citation>
    <scope>NUCLEOTIDE SEQUENCE [LARGE SCALE GENOMIC DNA]</scope>
    <source>
        <strain evidence="5">WS_8</strain>
    </source>
</reference>
<dbReference type="NCBIfam" id="TIGR00229">
    <property type="entry name" value="sensory_box"/>
    <property type="match status" value="1"/>
</dbReference>
<evidence type="ECO:0000313" key="5">
    <source>
        <dbReference type="EMBL" id="TMQ67010.1"/>
    </source>
</evidence>
<dbReference type="InterPro" id="IPR036097">
    <property type="entry name" value="HisK_dim/P_sf"/>
</dbReference>
<dbReference type="SUPFAM" id="SSF47384">
    <property type="entry name" value="Homodimeric domain of signal transducing histidine kinase"/>
    <property type="match status" value="1"/>
</dbReference>
<dbReference type="SMART" id="SM00091">
    <property type="entry name" value="PAS"/>
    <property type="match status" value="1"/>
</dbReference>
<dbReference type="CDD" id="cd00082">
    <property type="entry name" value="HisKA"/>
    <property type="match status" value="1"/>
</dbReference>
<dbReference type="InterPro" id="IPR013767">
    <property type="entry name" value="PAS_fold"/>
</dbReference>
<evidence type="ECO:0000256" key="1">
    <source>
        <dbReference type="ARBA" id="ARBA00022553"/>
    </source>
</evidence>
<evidence type="ECO:0000313" key="6">
    <source>
        <dbReference type="Proteomes" id="UP000316609"/>
    </source>
</evidence>
<evidence type="ECO:0000259" key="3">
    <source>
        <dbReference type="PROSITE" id="PS50109"/>
    </source>
</evidence>
<dbReference type="SMART" id="SM00388">
    <property type="entry name" value="HisKA"/>
    <property type="match status" value="1"/>
</dbReference>
<dbReference type="SUPFAM" id="SSF55785">
    <property type="entry name" value="PYP-like sensor domain (PAS domain)"/>
    <property type="match status" value="1"/>
</dbReference>
<dbReference type="InterPro" id="IPR036890">
    <property type="entry name" value="HATPase_C_sf"/>
</dbReference>
<dbReference type="Pfam" id="PF00512">
    <property type="entry name" value="HisKA"/>
    <property type="match status" value="1"/>
</dbReference>
<accession>A0A538TTQ8</accession>
<dbReference type="AlphaFoldDB" id="A0A538TTQ8"/>
<dbReference type="CDD" id="cd00130">
    <property type="entry name" value="PAS"/>
    <property type="match status" value="1"/>
</dbReference>
<feature type="compositionally biased region" description="Basic and acidic residues" evidence="2">
    <location>
        <begin position="146"/>
        <end position="159"/>
    </location>
</feature>
<dbReference type="SUPFAM" id="SSF55874">
    <property type="entry name" value="ATPase domain of HSP90 chaperone/DNA topoisomerase II/histidine kinase"/>
    <property type="match status" value="1"/>
</dbReference>
<dbReference type="PANTHER" id="PTHR45339">
    <property type="entry name" value="HYBRID SIGNAL TRANSDUCTION HISTIDINE KINASE J"/>
    <property type="match status" value="1"/>
</dbReference>
<dbReference type="Gene3D" id="3.30.565.10">
    <property type="entry name" value="Histidine kinase-like ATPase, C-terminal domain"/>
    <property type="match status" value="1"/>
</dbReference>
<dbReference type="GO" id="GO:0000155">
    <property type="term" value="F:phosphorelay sensor kinase activity"/>
    <property type="evidence" value="ECO:0007669"/>
    <property type="project" value="InterPro"/>
</dbReference>
<gene>
    <name evidence="5" type="ORF">E6K78_05745</name>
</gene>
<dbReference type="InterPro" id="IPR035965">
    <property type="entry name" value="PAS-like_dom_sf"/>
</dbReference>
<dbReference type="EMBL" id="VBOY01000050">
    <property type="protein sequence ID" value="TMQ67010.1"/>
    <property type="molecule type" value="Genomic_DNA"/>
</dbReference>
<dbReference type="PROSITE" id="PS50112">
    <property type="entry name" value="PAS"/>
    <property type="match status" value="1"/>
</dbReference>
<keyword evidence="1" id="KW-0597">Phosphoprotein</keyword>
<sequence>MREKPPVALGTPIGLRELLEAAPDALFCCDSQGRFQWLNSAIEPLTGYPLVELLGHSFGDLVDDSSHRSMARFYLRQQRRRLPVTEHRWVLCARDGAGVPVSARVRRYERLDGEIAFVGCLRGQPHPAAPERERSPQPAASPAPRAPDHSRHEETGDAEARLRRLAEDLEAARAEARVKDELLRMLVHEIRTPVNGVLARTHLLLEGNQDAGQRDLLQSIHESSQALVTMANDAADFSLLQTGTCVIDTIDFDLRVTVGEAATMLAPFALDKGLRLESHVSHEAPSRLRGDPGRLRQVLFNLAAAAIRLGGPGVLRIAVERDKEEGQRVELGFSVACSNARRASSTAARSGSRSRATW</sequence>
<dbReference type="Gene3D" id="3.30.450.20">
    <property type="entry name" value="PAS domain"/>
    <property type="match status" value="1"/>
</dbReference>
<protein>
    <submittedName>
        <fullName evidence="5">PAS domain S-box protein</fullName>
    </submittedName>
</protein>